<dbReference type="VEuPathDB" id="MicrosporidiaDB:A0H76_555"/>
<gene>
    <name evidence="2" type="ORF">A0H76_555</name>
</gene>
<sequence length="258" mass="31078">MEDIKTLSDCIFKLTSDDYDMNDWNIIYKIIYGEEKDISLLPSKEYSCIFKNGYFLYGFYKKKMKNLDPFLISNKSQKMSFYECSLLKIIIKVVNKCRSGGFKYNLDNINSFIYSLNNLMRFTLFYNQLKQSLNSVKNNEMNLLDKYKDLTELLNREKKDLNNYIDTFKENYFIEKESETYYSSKNQDGIYIIINIKNVYCREEFKNNLRELGSYYLSLIKDYWKFTETRKDSTLTALLNEHKNLLLKKFEKYIDELN</sequence>
<evidence type="ECO:0000256" key="1">
    <source>
        <dbReference type="SAM" id="Coils"/>
    </source>
</evidence>
<evidence type="ECO:0000313" key="2">
    <source>
        <dbReference type="EMBL" id="ORD95988.1"/>
    </source>
</evidence>
<proteinExistence type="predicted"/>
<evidence type="ECO:0000313" key="3">
    <source>
        <dbReference type="Proteomes" id="UP000192501"/>
    </source>
</evidence>
<dbReference type="AlphaFoldDB" id="A0A1X0Q8A2"/>
<dbReference type="VEuPathDB" id="MicrosporidiaDB:HERIO_1577"/>
<protein>
    <submittedName>
        <fullName evidence="2">Uncharacterized protein</fullName>
    </submittedName>
</protein>
<keyword evidence="1" id="KW-0175">Coiled coil</keyword>
<dbReference type="Proteomes" id="UP000192501">
    <property type="component" value="Unassembled WGS sequence"/>
</dbReference>
<comment type="caution">
    <text evidence="2">The sequence shown here is derived from an EMBL/GenBank/DDBJ whole genome shotgun (WGS) entry which is preliminary data.</text>
</comment>
<dbReference type="EMBL" id="LTAI01001209">
    <property type="protein sequence ID" value="ORD95988.1"/>
    <property type="molecule type" value="Genomic_DNA"/>
</dbReference>
<feature type="coiled-coil region" evidence="1">
    <location>
        <begin position="126"/>
        <end position="167"/>
    </location>
</feature>
<name>A0A1X0Q8A2_9MICR</name>
<organism evidence="2 3">
    <name type="scientific">Hepatospora eriocheir</name>
    <dbReference type="NCBI Taxonomy" id="1081669"/>
    <lineage>
        <taxon>Eukaryota</taxon>
        <taxon>Fungi</taxon>
        <taxon>Fungi incertae sedis</taxon>
        <taxon>Microsporidia</taxon>
        <taxon>Hepatosporidae</taxon>
        <taxon>Hepatospora</taxon>
    </lineage>
</organism>
<accession>A0A1X0Q8A2</accession>
<reference evidence="2 3" key="1">
    <citation type="journal article" date="2017" name="Environ. Microbiol.">
        <title>Decay of the glycolytic pathway and adaptation to intranuclear parasitism within Enterocytozoonidae microsporidia.</title>
        <authorList>
            <person name="Wiredu Boakye D."/>
            <person name="Jaroenlak P."/>
            <person name="Prachumwat A."/>
            <person name="Williams T.A."/>
            <person name="Bateman K.S."/>
            <person name="Itsathitphaisarn O."/>
            <person name="Sritunyalucksana K."/>
            <person name="Paszkiewicz K.H."/>
            <person name="Moore K.A."/>
            <person name="Stentiford G.D."/>
            <person name="Williams B.A."/>
        </authorList>
    </citation>
    <scope>NUCLEOTIDE SEQUENCE [LARGE SCALE GENOMIC DNA]</scope>
    <source>
        <strain evidence="3">canceri</strain>
    </source>
</reference>